<dbReference type="GeneID" id="61647928"/>
<sequence>MFFKSEGELVDAAIVHYRLFEFGRDIELNNKKFELTFTLDELKPDFIILADSFIDQCRVDDLEQGFIDIPELEELNYPDFFSLLNNSPKLATDLMIDYLFADLFDHLFKRTKEAKIIINKIHTLDYNNFEFTMTGETFQHETF</sequence>
<evidence type="ECO:0000313" key="1">
    <source>
        <dbReference type="EMBL" id="QNR48135.1"/>
    </source>
</evidence>
<organism evidence="1 2">
    <name type="scientific">Pseudomonas chlororaphis</name>
    <dbReference type="NCBI Taxonomy" id="587753"/>
    <lineage>
        <taxon>Bacteria</taxon>
        <taxon>Pseudomonadati</taxon>
        <taxon>Pseudomonadota</taxon>
        <taxon>Gammaproteobacteria</taxon>
        <taxon>Pseudomonadales</taxon>
        <taxon>Pseudomonadaceae</taxon>
        <taxon>Pseudomonas</taxon>
    </lineage>
</organism>
<proteinExistence type="predicted"/>
<reference evidence="1 2" key="1">
    <citation type="submission" date="2020-09" db="EMBL/GenBank/DDBJ databases">
        <title>The Genome Sequence of Pseudomonas chlororaphis strain Qlu-1 - A phenazine-derivative-producing strain.</title>
        <authorList>
            <person name="Li L."/>
            <person name="Liu K."/>
        </authorList>
    </citation>
    <scope>NUCLEOTIDE SEQUENCE [LARGE SCALE GENOMIC DNA]</scope>
    <source>
        <strain evidence="2">qlu-1</strain>
    </source>
</reference>
<name>A0AAP9VW00_9PSED</name>
<dbReference type="EMBL" id="CP061079">
    <property type="protein sequence ID" value="QNR48135.1"/>
    <property type="molecule type" value="Genomic_DNA"/>
</dbReference>
<dbReference type="RefSeq" id="WP_016705037.1">
    <property type="nucleotide sequence ID" value="NZ_CP025309.1"/>
</dbReference>
<dbReference type="AlphaFoldDB" id="A0AAP9VW00"/>
<accession>A0AAP9VW00</accession>
<gene>
    <name evidence="1" type="ORF">HLB40_01150</name>
</gene>
<protein>
    <submittedName>
        <fullName evidence="1">Uncharacterized protein</fullName>
    </submittedName>
</protein>
<evidence type="ECO:0000313" key="2">
    <source>
        <dbReference type="Proteomes" id="UP000516316"/>
    </source>
</evidence>
<dbReference type="Proteomes" id="UP000516316">
    <property type="component" value="Chromosome"/>
</dbReference>